<feature type="domain" description="ABC transmembrane type-2" evidence="8">
    <location>
        <begin position="50"/>
        <end position="276"/>
    </location>
</feature>
<dbReference type="STRING" id="388357.GCA_001580365_02458"/>
<evidence type="ECO:0000256" key="6">
    <source>
        <dbReference type="RuleBase" id="RU361157"/>
    </source>
</evidence>
<feature type="transmembrane region" description="Helical" evidence="6">
    <location>
        <begin position="250"/>
        <end position="270"/>
    </location>
</feature>
<evidence type="ECO:0000256" key="1">
    <source>
        <dbReference type="ARBA" id="ARBA00004141"/>
    </source>
</evidence>
<organism evidence="9 10">
    <name type="scientific">Kocuria turfanensis</name>
    <dbReference type="NCBI Taxonomy" id="388357"/>
    <lineage>
        <taxon>Bacteria</taxon>
        <taxon>Bacillati</taxon>
        <taxon>Actinomycetota</taxon>
        <taxon>Actinomycetes</taxon>
        <taxon>Micrococcales</taxon>
        <taxon>Micrococcaceae</taxon>
        <taxon>Kocuria</taxon>
    </lineage>
</organism>
<keyword evidence="6" id="KW-0813">Transport</keyword>
<dbReference type="PANTHER" id="PTHR43229">
    <property type="entry name" value="NODULATION PROTEIN J"/>
    <property type="match status" value="1"/>
</dbReference>
<feature type="region of interest" description="Disordered" evidence="7">
    <location>
        <begin position="1"/>
        <end position="20"/>
    </location>
</feature>
<dbReference type="RefSeq" id="WP_198161400.1">
    <property type="nucleotide sequence ID" value="NZ_BJZS01000073.1"/>
</dbReference>
<evidence type="ECO:0000256" key="7">
    <source>
        <dbReference type="SAM" id="MobiDB-lite"/>
    </source>
</evidence>
<evidence type="ECO:0000313" key="10">
    <source>
        <dbReference type="Proteomes" id="UP000321103"/>
    </source>
</evidence>
<dbReference type="InterPro" id="IPR047817">
    <property type="entry name" value="ABC2_TM_bact-type"/>
</dbReference>
<feature type="transmembrane region" description="Helical" evidence="6">
    <location>
        <begin position="50"/>
        <end position="70"/>
    </location>
</feature>
<protein>
    <recommendedName>
        <fullName evidence="6">Transport permease protein</fullName>
    </recommendedName>
</protein>
<feature type="transmembrane region" description="Helical" evidence="6">
    <location>
        <begin position="161"/>
        <end position="185"/>
    </location>
</feature>
<feature type="compositionally biased region" description="Low complexity" evidence="7">
    <location>
        <begin position="11"/>
        <end position="20"/>
    </location>
</feature>
<keyword evidence="5" id="KW-0046">Antibiotic resistance</keyword>
<gene>
    <name evidence="9" type="ORF">KTU01_22800</name>
</gene>
<dbReference type="GO" id="GO:0043190">
    <property type="term" value="C:ATP-binding cassette (ABC) transporter complex"/>
    <property type="evidence" value="ECO:0007669"/>
    <property type="project" value="InterPro"/>
</dbReference>
<dbReference type="GO" id="GO:0140359">
    <property type="term" value="F:ABC-type transporter activity"/>
    <property type="evidence" value="ECO:0007669"/>
    <property type="project" value="InterPro"/>
</dbReference>
<feature type="transmembrane region" description="Helical" evidence="6">
    <location>
        <begin position="136"/>
        <end position="155"/>
    </location>
</feature>
<keyword evidence="4 6" id="KW-0472">Membrane</keyword>
<comment type="caution">
    <text evidence="9">The sequence shown here is derived from an EMBL/GenBank/DDBJ whole genome shotgun (WGS) entry which is preliminary data.</text>
</comment>
<dbReference type="InterPro" id="IPR013525">
    <property type="entry name" value="ABC2_TM"/>
</dbReference>
<dbReference type="Pfam" id="PF01061">
    <property type="entry name" value="ABC2_membrane"/>
    <property type="match status" value="1"/>
</dbReference>
<keyword evidence="3 6" id="KW-1133">Transmembrane helix</keyword>
<dbReference type="InterPro" id="IPR000412">
    <property type="entry name" value="ABC_2_transport"/>
</dbReference>
<evidence type="ECO:0000313" key="9">
    <source>
        <dbReference type="EMBL" id="GEO96157.1"/>
    </source>
</evidence>
<evidence type="ECO:0000256" key="4">
    <source>
        <dbReference type="ARBA" id="ARBA00023136"/>
    </source>
</evidence>
<evidence type="ECO:0000256" key="5">
    <source>
        <dbReference type="ARBA" id="ARBA00023251"/>
    </source>
</evidence>
<feature type="transmembrane region" description="Helical" evidence="6">
    <location>
        <begin position="82"/>
        <end position="107"/>
    </location>
</feature>
<dbReference type="PROSITE" id="PS51012">
    <property type="entry name" value="ABC_TM2"/>
    <property type="match status" value="1"/>
</dbReference>
<feature type="transmembrane region" description="Helical" evidence="6">
    <location>
        <begin position="192"/>
        <end position="213"/>
    </location>
</feature>
<dbReference type="PANTHER" id="PTHR43229:SF2">
    <property type="entry name" value="NODULATION PROTEIN J"/>
    <property type="match status" value="1"/>
</dbReference>
<dbReference type="EMBL" id="BJZS01000073">
    <property type="protein sequence ID" value="GEO96157.1"/>
    <property type="molecule type" value="Genomic_DNA"/>
</dbReference>
<proteinExistence type="inferred from homology"/>
<keyword evidence="2 6" id="KW-0812">Transmembrane</keyword>
<accession>A0A512IER8</accession>
<evidence type="ECO:0000259" key="8">
    <source>
        <dbReference type="PROSITE" id="PS51012"/>
    </source>
</evidence>
<dbReference type="Proteomes" id="UP000321103">
    <property type="component" value="Unassembled WGS sequence"/>
</dbReference>
<dbReference type="InterPro" id="IPR051784">
    <property type="entry name" value="Nod_factor_ABC_transporter"/>
</dbReference>
<comment type="similarity">
    <text evidence="6">Belongs to the ABC-2 integral membrane protein family.</text>
</comment>
<keyword evidence="10" id="KW-1185">Reference proteome</keyword>
<comment type="subcellular location">
    <subcellularLocation>
        <location evidence="6">Cell membrane</location>
        <topology evidence="6">Multi-pass membrane protein</topology>
    </subcellularLocation>
    <subcellularLocation>
        <location evidence="1">Membrane</location>
        <topology evidence="1">Multi-pass membrane protein</topology>
    </subcellularLocation>
</comment>
<evidence type="ECO:0000256" key="2">
    <source>
        <dbReference type="ARBA" id="ARBA00022692"/>
    </source>
</evidence>
<dbReference type="PIRSF" id="PIRSF006648">
    <property type="entry name" value="DrrB"/>
    <property type="match status" value="1"/>
</dbReference>
<dbReference type="GO" id="GO:0046677">
    <property type="term" value="P:response to antibiotic"/>
    <property type="evidence" value="ECO:0007669"/>
    <property type="project" value="UniProtKB-KW"/>
</dbReference>
<keyword evidence="6" id="KW-1003">Cell membrane</keyword>
<reference evidence="9 10" key="1">
    <citation type="submission" date="2019-07" db="EMBL/GenBank/DDBJ databases">
        <title>Whole genome shotgun sequence of Kocuria turfanensis NBRC 107627.</title>
        <authorList>
            <person name="Hosoyama A."/>
            <person name="Uohara A."/>
            <person name="Ohji S."/>
            <person name="Ichikawa N."/>
        </authorList>
    </citation>
    <scope>NUCLEOTIDE SEQUENCE [LARGE SCALE GENOMIC DNA]</scope>
    <source>
        <strain evidence="9 10">NBRC 107627</strain>
    </source>
</reference>
<evidence type="ECO:0000256" key="3">
    <source>
        <dbReference type="ARBA" id="ARBA00022989"/>
    </source>
</evidence>
<sequence>MTAVPPPREPSAGASAGVTGGTAQARPAGVLHDSVSVFVRELRPVVRDPFSVVFSLVQPLMFLALFGPLLGGMTGLPLDQAFQWFVPGIVVMIALFGTAMTGSNLLFEIQSGAHERMLVAPVTRSSLMVGRACKEMVPLVLQALVLCGVAALFGFRPSLPGMMVGLAILAVFGVGLGALSYALAIVSRNRDWMFWTVQQGLLFPLMLLSGMLLPLEAGPRWMQVLSRFNPLTYMVDAERALFNGRFADPAVAAGALAAAALAALGLAVGIRAMRHSI</sequence>
<name>A0A512IER8_9MICC</name>
<dbReference type="AlphaFoldDB" id="A0A512IER8"/>